<gene>
    <name evidence="3" type="ORF">H5410_021084</name>
</gene>
<dbReference type="OrthoDB" id="10341127at2759"/>
<protein>
    <recommendedName>
        <fullName evidence="2">Putative plant transposon protein domain-containing protein</fullName>
    </recommendedName>
</protein>
<evidence type="ECO:0000259" key="2">
    <source>
        <dbReference type="Pfam" id="PF20167"/>
    </source>
</evidence>
<name>A0A9J5Z9Y8_SOLCO</name>
<keyword evidence="4" id="KW-1185">Reference proteome</keyword>
<dbReference type="Proteomes" id="UP000824120">
    <property type="component" value="Chromosome 4"/>
</dbReference>
<evidence type="ECO:0000313" key="3">
    <source>
        <dbReference type="EMBL" id="KAG5609803.1"/>
    </source>
</evidence>
<dbReference type="InterPro" id="IPR046796">
    <property type="entry name" value="Transposase_32_dom"/>
</dbReference>
<dbReference type="AlphaFoldDB" id="A0A9J5Z9Y8"/>
<reference evidence="3 4" key="1">
    <citation type="submission" date="2020-09" db="EMBL/GenBank/DDBJ databases">
        <title>De no assembly of potato wild relative species, Solanum commersonii.</title>
        <authorList>
            <person name="Cho K."/>
        </authorList>
    </citation>
    <scope>NUCLEOTIDE SEQUENCE [LARGE SCALE GENOMIC DNA]</scope>
    <source>
        <strain evidence="3">LZ3.2</strain>
        <tissue evidence="3">Leaf</tissue>
    </source>
</reference>
<sequence>MEPKSKNIIGRADSKQNKKGEAFGYSSGREPVRKFGKKVVERYGWESFKCQKESKYMGDEYVNEVERKPPYKDIRHTLCGVESTVRWERSKDTGRHSTLNFANFNQVARVWLKIVCTVLLPTKHLKDVTRDRVILVYMFMKGMPINVGTILRQNMMKSRNILRWRFCYERLITHFLRTGGIEDEAVDLTVAFHPNLMGKIVDVTQTKALDTSHGPVLSAQERKPRDDSVMARMFGIAKLQLRIAGRPITDKEMETLADHYPLMDSATFLCRTGPLFWSL</sequence>
<organism evidence="3 4">
    <name type="scientific">Solanum commersonii</name>
    <name type="common">Commerson's wild potato</name>
    <name type="synonym">Commerson's nightshade</name>
    <dbReference type="NCBI Taxonomy" id="4109"/>
    <lineage>
        <taxon>Eukaryota</taxon>
        <taxon>Viridiplantae</taxon>
        <taxon>Streptophyta</taxon>
        <taxon>Embryophyta</taxon>
        <taxon>Tracheophyta</taxon>
        <taxon>Spermatophyta</taxon>
        <taxon>Magnoliopsida</taxon>
        <taxon>eudicotyledons</taxon>
        <taxon>Gunneridae</taxon>
        <taxon>Pentapetalae</taxon>
        <taxon>asterids</taxon>
        <taxon>lamiids</taxon>
        <taxon>Solanales</taxon>
        <taxon>Solanaceae</taxon>
        <taxon>Solanoideae</taxon>
        <taxon>Solaneae</taxon>
        <taxon>Solanum</taxon>
    </lineage>
</organism>
<evidence type="ECO:0000313" key="4">
    <source>
        <dbReference type="Proteomes" id="UP000824120"/>
    </source>
</evidence>
<evidence type="ECO:0000256" key="1">
    <source>
        <dbReference type="SAM" id="MobiDB-lite"/>
    </source>
</evidence>
<feature type="domain" description="Putative plant transposon protein" evidence="2">
    <location>
        <begin position="61"/>
        <end position="180"/>
    </location>
</feature>
<feature type="region of interest" description="Disordered" evidence="1">
    <location>
        <begin position="1"/>
        <end position="25"/>
    </location>
</feature>
<feature type="compositionally biased region" description="Basic and acidic residues" evidence="1">
    <location>
        <begin position="12"/>
        <end position="21"/>
    </location>
</feature>
<proteinExistence type="predicted"/>
<dbReference type="EMBL" id="JACXVP010000004">
    <property type="protein sequence ID" value="KAG5609803.1"/>
    <property type="molecule type" value="Genomic_DNA"/>
</dbReference>
<comment type="caution">
    <text evidence="3">The sequence shown here is derived from an EMBL/GenBank/DDBJ whole genome shotgun (WGS) entry which is preliminary data.</text>
</comment>
<dbReference type="Pfam" id="PF20167">
    <property type="entry name" value="Transposase_32"/>
    <property type="match status" value="1"/>
</dbReference>
<accession>A0A9J5Z9Y8</accession>